<dbReference type="InterPro" id="IPR036390">
    <property type="entry name" value="WH_DNA-bd_sf"/>
</dbReference>
<dbReference type="SUPFAM" id="SSF46785">
    <property type="entry name" value="Winged helix' DNA-binding domain"/>
    <property type="match status" value="1"/>
</dbReference>
<dbReference type="EMBL" id="JBHTJF010000001">
    <property type="protein sequence ID" value="MFD0942203.1"/>
    <property type="molecule type" value="Genomic_DNA"/>
</dbReference>
<gene>
    <name evidence="1" type="ORF">ACFQ0V_00150</name>
</gene>
<name>A0ABW3GT10_9BACL</name>
<evidence type="ECO:0000313" key="2">
    <source>
        <dbReference type="Proteomes" id="UP001596976"/>
    </source>
</evidence>
<comment type="caution">
    <text evidence="1">The sequence shown here is derived from an EMBL/GenBank/DDBJ whole genome shotgun (WGS) entry which is preliminary data.</text>
</comment>
<evidence type="ECO:0000313" key="1">
    <source>
        <dbReference type="EMBL" id="MFD0942203.1"/>
    </source>
</evidence>
<organism evidence="1 2">
    <name type="scientific">Savagea faecisuis</name>
    <dbReference type="NCBI Taxonomy" id="1274803"/>
    <lineage>
        <taxon>Bacteria</taxon>
        <taxon>Bacillati</taxon>
        <taxon>Bacillota</taxon>
        <taxon>Bacilli</taxon>
        <taxon>Bacillales</taxon>
        <taxon>Caryophanaceae</taxon>
        <taxon>Savagea</taxon>
    </lineage>
</organism>
<keyword evidence="2" id="KW-1185">Reference proteome</keyword>
<dbReference type="RefSeq" id="WP_381008535.1">
    <property type="nucleotide sequence ID" value="NZ_JBHTJF010000001.1"/>
</dbReference>
<reference evidence="2" key="1">
    <citation type="journal article" date="2019" name="Int. J. Syst. Evol. Microbiol.">
        <title>The Global Catalogue of Microorganisms (GCM) 10K type strain sequencing project: providing services to taxonomists for standard genome sequencing and annotation.</title>
        <authorList>
            <consortium name="The Broad Institute Genomics Platform"/>
            <consortium name="The Broad Institute Genome Sequencing Center for Infectious Disease"/>
            <person name="Wu L."/>
            <person name="Ma J."/>
        </authorList>
    </citation>
    <scope>NUCLEOTIDE SEQUENCE [LARGE SCALE GENOMIC DNA]</scope>
    <source>
        <strain evidence="2">CCUG 63563</strain>
    </source>
</reference>
<dbReference type="Gene3D" id="1.10.10.10">
    <property type="entry name" value="Winged helix-like DNA-binding domain superfamily/Winged helix DNA-binding domain"/>
    <property type="match status" value="1"/>
</dbReference>
<dbReference type="Pfam" id="PF02082">
    <property type="entry name" value="Rrf2"/>
    <property type="match status" value="1"/>
</dbReference>
<sequence>MINTRFSVAIHIISLIASNPNEQMSSEWIAGSVNTNPVVIRRIIGLLKKENIVRTSQGVAGVELVKCPSETTLLEIYNAVIHQDELFSMHEKPNVACPVGRNIQKALDVTFGEAQEAMEKVLAGKTVSDIIDDMR</sequence>
<dbReference type="InterPro" id="IPR000944">
    <property type="entry name" value="Tscrpt_reg_Rrf2"/>
</dbReference>
<dbReference type="PROSITE" id="PS51197">
    <property type="entry name" value="HTH_RRF2_2"/>
    <property type="match status" value="1"/>
</dbReference>
<dbReference type="PANTHER" id="PTHR33221:SF15">
    <property type="entry name" value="HTH-TYPE TRANSCRIPTIONAL REGULATOR YWGB-RELATED"/>
    <property type="match status" value="1"/>
</dbReference>
<protein>
    <submittedName>
        <fullName evidence="1">Rrf2 family transcriptional regulator</fullName>
    </submittedName>
</protein>
<dbReference type="Proteomes" id="UP001596976">
    <property type="component" value="Unassembled WGS sequence"/>
</dbReference>
<dbReference type="PANTHER" id="PTHR33221">
    <property type="entry name" value="WINGED HELIX-TURN-HELIX TRANSCRIPTIONAL REGULATOR, RRF2 FAMILY"/>
    <property type="match status" value="1"/>
</dbReference>
<accession>A0ABW3GT10</accession>
<proteinExistence type="predicted"/>
<dbReference type="InterPro" id="IPR036388">
    <property type="entry name" value="WH-like_DNA-bd_sf"/>
</dbReference>